<dbReference type="InterPro" id="IPR012727">
    <property type="entry name" value="Gly_oxidase_ThiO"/>
</dbReference>
<dbReference type="SUPFAM" id="SSF54373">
    <property type="entry name" value="FAD-linked reductases, C-terminal domain"/>
    <property type="match status" value="1"/>
</dbReference>
<protein>
    <recommendedName>
        <fullName evidence="5">glycine oxidase</fullName>
        <ecNumber evidence="5">1.4.3.19</ecNumber>
    </recommendedName>
</protein>
<name>A0A220U7Q2_9BACI</name>
<dbReference type="Proteomes" id="UP000198312">
    <property type="component" value="Chromosome"/>
</dbReference>
<dbReference type="Pfam" id="PF01266">
    <property type="entry name" value="DAO"/>
    <property type="match status" value="1"/>
</dbReference>
<dbReference type="GO" id="GO:0009228">
    <property type="term" value="P:thiamine biosynthetic process"/>
    <property type="evidence" value="ECO:0007669"/>
    <property type="project" value="UniProtKB-KW"/>
</dbReference>
<dbReference type="GO" id="GO:0005737">
    <property type="term" value="C:cytoplasm"/>
    <property type="evidence" value="ECO:0007669"/>
    <property type="project" value="TreeGrafter"/>
</dbReference>
<dbReference type="InterPro" id="IPR036188">
    <property type="entry name" value="FAD/NAD-bd_sf"/>
</dbReference>
<dbReference type="GO" id="GO:0050660">
    <property type="term" value="F:flavin adenine dinucleotide binding"/>
    <property type="evidence" value="ECO:0007669"/>
    <property type="project" value="InterPro"/>
</dbReference>
<dbReference type="OrthoDB" id="9794226at2"/>
<dbReference type="NCBIfam" id="TIGR02352">
    <property type="entry name" value="thiamin_ThiO"/>
    <property type="match status" value="1"/>
</dbReference>
<evidence type="ECO:0000313" key="7">
    <source>
        <dbReference type="EMBL" id="ASK63916.1"/>
    </source>
</evidence>
<evidence type="ECO:0000256" key="5">
    <source>
        <dbReference type="ARBA" id="ARBA00050018"/>
    </source>
</evidence>
<reference evidence="7 8" key="1">
    <citation type="submission" date="2017-07" db="EMBL/GenBank/DDBJ databases">
        <title>Virgibacillus sp. LM2416.</title>
        <authorList>
            <person name="Tak E.J."/>
            <person name="Bae J.-W."/>
        </authorList>
    </citation>
    <scope>NUCLEOTIDE SEQUENCE [LARGE SCALE GENOMIC DNA]</scope>
    <source>
        <strain evidence="7 8">LM2416</strain>
    </source>
</reference>
<keyword evidence="2" id="KW-0784">Thiamine biosynthesis</keyword>
<evidence type="ECO:0000256" key="1">
    <source>
        <dbReference type="ARBA" id="ARBA00004948"/>
    </source>
</evidence>
<dbReference type="Gene3D" id="3.50.50.60">
    <property type="entry name" value="FAD/NAD(P)-binding domain"/>
    <property type="match status" value="1"/>
</dbReference>
<dbReference type="PANTHER" id="PTHR13847:SF289">
    <property type="entry name" value="GLYCINE OXIDASE"/>
    <property type="match status" value="1"/>
</dbReference>
<sequence length="372" mass="40373">MNQNYDVIVIGGGVIGSSIAFQLAKRHYSVLILEKDQLASKASSAAAGMLGAQAELEENNPLYSLASRSRDMFPNLATELKNLSGIDIELIQSGILKVAQTHEEGEQLKKTAAFHQSQGEQAEWLSQEKVHVQEPALADDIFGGMYVKKDGQVSAPQLAKAFARSAKILGVDILEYRKVQDFIKENDRIVGVQTQTNSYFTEHVVVAGGAWSQELTKKVNIFLPGHPVKGECFSVKISGQLVTSSIYSTSGYIVPKAGGRLIIGATQKPEIFDESVSLVSLSELIANAQKVIPAIKDATWEQAWSGIRPKTADGLPYISEHSHVPGLLIATGHYRNGILLAPITGVLIADIIDGKVNDNPFGIERIWKEVVE</sequence>
<keyword evidence="8" id="KW-1185">Reference proteome</keyword>
<dbReference type="AlphaFoldDB" id="A0A220U7Q2"/>
<comment type="pathway">
    <text evidence="1">Cofactor biosynthesis; thiamine diphosphate biosynthesis.</text>
</comment>
<dbReference type="InterPro" id="IPR006076">
    <property type="entry name" value="FAD-dep_OxRdtase"/>
</dbReference>
<dbReference type="UniPathway" id="UPA00060"/>
<evidence type="ECO:0000313" key="8">
    <source>
        <dbReference type="Proteomes" id="UP000198312"/>
    </source>
</evidence>
<proteinExistence type="predicted"/>
<comment type="catalytic activity">
    <reaction evidence="4">
        <text>glycine + O2 + H2O = glyoxylate + H2O2 + NH4(+)</text>
        <dbReference type="Rhea" id="RHEA:11532"/>
        <dbReference type="ChEBI" id="CHEBI:15377"/>
        <dbReference type="ChEBI" id="CHEBI:15379"/>
        <dbReference type="ChEBI" id="CHEBI:16240"/>
        <dbReference type="ChEBI" id="CHEBI:28938"/>
        <dbReference type="ChEBI" id="CHEBI:36655"/>
        <dbReference type="ChEBI" id="CHEBI:57305"/>
        <dbReference type="EC" id="1.4.3.19"/>
    </reaction>
</comment>
<dbReference type="RefSeq" id="WP_089063174.1">
    <property type="nucleotide sequence ID" value="NZ_CP022315.1"/>
</dbReference>
<feature type="domain" description="FAD dependent oxidoreductase" evidence="6">
    <location>
        <begin position="6"/>
        <end position="350"/>
    </location>
</feature>
<keyword evidence="3" id="KW-0560">Oxidoreductase</keyword>
<evidence type="ECO:0000256" key="2">
    <source>
        <dbReference type="ARBA" id="ARBA00022977"/>
    </source>
</evidence>
<evidence type="ECO:0000256" key="3">
    <source>
        <dbReference type="ARBA" id="ARBA00023002"/>
    </source>
</evidence>
<evidence type="ECO:0000259" key="6">
    <source>
        <dbReference type="Pfam" id="PF01266"/>
    </source>
</evidence>
<organism evidence="7 8">
    <name type="scientific">Virgibacillus phasianinus</name>
    <dbReference type="NCBI Taxonomy" id="2017483"/>
    <lineage>
        <taxon>Bacteria</taxon>
        <taxon>Bacillati</taxon>
        <taxon>Bacillota</taxon>
        <taxon>Bacilli</taxon>
        <taxon>Bacillales</taxon>
        <taxon>Bacillaceae</taxon>
        <taxon>Virgibacillus</taxon>
    </lineage>
</organism>
<gene>
    <name evidence="7" type="primary">thiO</name>
    <name evidence="7" type="ORF">CFK37_18015</name>
</gene>
<dbReference type="EMBL" id="CP022315">
    <property type="protein sequence ID" value="ASK63916.1"/>
    <property type="molecule type" value="Genomic_DNA"/>
</dbReference>
<dbReference type="PANTHER" id="PTHR13847">
    <property type="entry name" value="SARCOSINE DEHYDROGENASE-RELATED"/>
    <property type="match status" value="1"/>
</dbReference>
<dbReference type="GO" id="GO:0009229">
    <property type="term" value="P:thiamine diphosphate biosynthetic process"/>
    <property type="evidence" value="ECO:0007669"/>
    <property type="project" value="UniProtKB-UniPathway"/>
</dbReference>
<dbReference type="Gene3D" id="3.30.9.10">
    <property type="entry name" value="D-Amino Acid Oxidase, subunit A, domain 2"/>
    <property type="match status" value="1"/>
</dbReference>
<accession>A0A220U7Q2</accession>
<dbReference type="KEGG" id="vil:CFK37_18015"/>
<dbReference type="EC" id="1.4.3.19" evidence="5"/>
<dbReference type="SUPFAM" id="SSF51905">
    <property type="entry name" value="FAD/NAD(P)-binding domain"/>
    <property type="match status" value="1"/>
</dbReference>
<dbReference type="GO" id="GO:0043799">
    <property type="term" value="F:glycine oxidase activity"/>
    <property type="evidence" value="ECO:0007669"/>
    <property type="project" value="UniProtKB-EC"/>
</dbReference>
<evidence type="ECO:0000256" key="4">
    <source>
        <dbReference type="ARBA" id="ARBA00049872"/>
    </source>
</evidence>